<dbReference type="GO" id="GO:0008094">
    <property type="term" value="F:ATP-dependent activity, acting on DNA"/>
    <property type="evidence" value="ECO:0007669"/>
    <property type="project" value="TreeGrafter"/>
</dbReference>
<reference evidence="14 15" key="1">
    <citation type="journal article" date="2023" name="Hortic Res">
        <title>Pangenome of water caltrop reveals structural variations and asymmetric subgenome divergence after allopolyploidization.</title>
        <authorList>
            <person name="Zhang X."/>
            <person name="Chen Y."/>
            <person name="Wang L."/>
            <person name="Yuan Y."/>
            <person name="Fang M."/>
            <person name="Shi L."/>
            <person name="Lu R."/>
            <person name="Comes H.P."/>
            <person name="Ma Y."/>
            <person name="Chen Y."/>
            <person name="Huang G."/>
            <person name="Zhou Y."/>
            <person name="Zheng Z."/>
            <person name="Qiu Y."/>
        </authorList>
    </citation>
    <scope>NUCLEOTIDE SEQUENCE [LARGE SCALE GENOMIC DNA]</scope>
    <source>
        <tissue evidence="14">Roots</tissue>
    </source>
</reference>
<evidence type="ECO:0000256" key="9">
    <source>
        <dbReference type="PROSITE-ProRule" id="PRU00175"/>
    </source>
</evidence>
<evidence type="ECO:0000313" key="14">
    <source>
        <dbReference type="EMBL" id="KAK4766523.1"/>
    </source>
</evidence>
<dbReference type="Pfam" id="PF00097">
    <property type="entry name" value="zf-C3HC4"/>
    <property type="match status" value="1"/>
</dbReference>
<dbReference type="InterPro" id="IPR050628">
    <property type="entry name" value="SNF2_RAD54_helicase_TF"/>
</dbReference>
<dbReference type="PROSITE" id="PS51192">
    <property type="entry name" value="HELICASE_ATP_BIND_1"/>
    <property type="match status" value="1"/>
</dbReference>
<protein>
    <recommendedName>
        <fullName evidence="16">DNA repair protein RAD16</fullName>
    </recommendedName>
</protein>
<sequence>MAVSRETDTSKPSPEADDDAYSGDILFHAVKKRSVKKGSRNFNSDEDEYVPDFDEGMSSSSNDGEEKNPGRYPEGTSVPGINIPDLNYNLQADTSGGNLNGANEDVQFSSELNVSVEMGADDGYMRRRRKDRKKRKGPPLMWEIWEGEHENWITENMTDYVNLDDQNEVINEIAEASSDLIVPLLRYQKEFLAWALKQEESPTKGGILADEMGMGKTVQAIALVLAKRALYQSNGFGMDLPSTSTGPSSDLPGVRATLVICPVVAVSQWVGEIDRFTSKGSARVLVYHGANRNGTLEQFKKYDFVITTYSLVEAEYRKYIMPPRKKCLYCRRLYHKEKLYIHLKYFCGPNAIKTQKQSKQQKKKNHCSKKQHLDSAKDNISDFEDEQSAQGVSPLHSVMWNRIILDEAHFIKDRRCNTAKAILALGSLYKWALSGTPLQNRVGELYSLIRFLQIVPYSYYFCKDCDCRTLDYRSSKLCPDCPHSYTRHFCWWNRYVADPIQSTGNAQWGRRAMILLKYKILRSLLLRRTKRGRAADLALPPRIVTLRRDALDIREEDYYVSLYNESRSQFNTYVQAGTVMNNYAHIFDLLTRLRQAVDHPYLVVYSVAAVQRNENNGGGENADHVCGICHDPVEDPVVTSCMHSFCKACLIDFSKSVGQVSCPDCSKPVTVDLSTKSDAEHMPKKRTIGGFKASSILNRIRLEEFQTSTKIEALREEIMFMIERDGSAKGIVFSQFTSFLDLINYSLQKSGISCVQLVGDMTISARDASVKKFSEDPICKIFLVSLKAGGIALNLTVASHVFVMDPWWNPAVERQAQDRIHRIGQYKPIRIVRFFIENTIEERILKLQEKKELVFEGTVGGSSEALGKLTEADLRFLFVT</sequence>
<dbReference type="InterPro" id="IPR001650">
    <property type="entry name" value="Helicase_C-like"/>
</dbReference>
<dbReference type="SMART" id="SM00184">
    <property type="entry name" value="RING"/>
    <property type="match status" value="1"/>
</dbReference>
<dbReference type="InterPro" id="IPR014001">
    <property type="entry name" value="Helicase_ATP-bd"/>
</dbReference>
<organism evidence="14 15">
    <name type="scientific">Trapa incisa</name>
    <dbReference type="NCBI Taxonomy" id="236973"/>
    <lineage>
        <taxon>Eukaryota</taxon>
        <taxon>Viridiplantae</taxon>
        <taxon>Streptophyta</taxon>
        <taxon>Embryophyta</taxon>
        <taxon>Tracheophyta</taxon>
        <taxon>Spermatophyta</taxon>
        <taxon>Magnoliopsida</taxon>
        <taxon>eudicotyledons</taxon>
        <taxon>Gunneridae</taxon>
        <taxon>Pentapetalae</taxon>
        <taxon>rosids</taxon>
        <taxon>malvids</taxon>
        <taxon>Myrtales</taxon>
        <taxon>Lythraceae</taxon>
        <taxon>Trapa</taxon>
    </lineage>
</organism>
<dbReference type="InterPro" id="IPR049730">
    <property type="entry name" value="SNF2/RAD54-like_C"/>
</dbReference>
<dbReference type="InterPro" id="IPR027417">
    <property type="entry name" value="P-loop_NTPase"/>
</dbReference>
<feature type="domain" description="Helicase C-terminal" evidence="13">
    <location>
        <begin position="706"/>
        <end position="870"/>
    </location>
</feature>
<evidence type="ECO:0000256" key="6">
    <source>
        <dbReference type="ARBA" id="ARBA00022806"/>
    </source>
</evidence>
<dbReference type="InterPro" id="IPR018957">
    <property type="entry name" value="Znf_C3HC4_RING-type"/>
</dbReference>
<dbReference type="PROSITE" id="PS51194">
    <property type="entry name" value="HELICASE_CTER"/>
    <property type="match status" value="1"/>
</dbReference>
<dbReference type="PROSITE" id="PS00518">
    <property type="entry name" value="ZF_RING_1"/>
    <property type="match status" value="1"/>
</dbReference>
<dbReference type="Proteomes" id="UP001345219">
    <property type="component" value="Chromosome 7"/>
</dbReference>
<dbReference type="SMART" id="SM00487">
    <property type="entry name" value="DEXDc"/>
    <property type="match status" value="1"/>
</dbReference>
<dbReference type="InterPro" id="IPR000330">
    <property type="entry name" value="SNF2_N"/>
</dbReference>
<dbReference type="AlphaFoldDB" id="A0AAN7KKV8"/>
<dbReference type="GO" id="GO:0006289">
    <property type="term" value="P:nucleotide-excision repair"/>
    <property type="evidence" value="ECO:0007669"/>
    <property type="project" value="TreeGrafter"/>
</dbReference>
<keyword evidence="6" id="KW-0347">Helicase</keyword>
<dbReference type="SUPFAM" id="SSF52540">
    <property type="entry name" value="P-loop containing nucleoside triphosphate hydrolases"/>
    <property type="match status" value="2"/>
</dbReference>
<dbReference type="PROSITE" id="PS50089">
    <property type="entry name" value="ZF_RING_2"/>
    <property type="match status" value="1"/>
</dbReference>
<feature type="domain" description="Helicase ATP-binding" evidence="12">
    <location>
        <begin position="197"/>
        <end position="455"/>
    </location>
</feature>
<dbReference type="EMBL" id="JAXIOK010000007">
    <property type="protein sequence ID" value="KAK4766523.1"/>
    <property type="molecule type" value="Genomic_DNA"/>
</dbReference>
<feature type="region of interest" description="Disordered" evidence="10">
    <location>
        <begin position="1"/>
        <end position="23"/>
    </location>
</feature>
<evidence type="ECO:0008006" key="16">
    <source>
        <dbReference type="Google" id="ProtNLM"/>
    </source>
</evidence>
<gene>
    <name evidence="14" type="ORF">SAY87_008165</name>
</gene>
<dbReference type="GO" id="GO:0005634">
    <property type="term" value="C:nucleus"/>
    <property type="evidence" value="ECO:0007669"/>
    <property type="project" value="TreeGrafter"/>
</dbReference>
<accession>A0AAN7KKV8</accession>
<evidence type="ECO:0000313" key="15">
    <source>
        <dbReference type="Proteomes" id="UP001345219"/>
    </source>
</evidence>
<comment type="similarity">
    <text evidence="1">Belongs to the SNF2/RAD54 helicase family. RAD16 subfamily.</text>
</comment>
<evidence type="ECO:0000256" key="3">
    <source>
        <dbReference type="ARBA" id="ARBA00022741"/>
    </source>
</evidence>
<feature type="region of interest" description="Disordered" evidence="10">
    <location>
        <begin position="35"/>
        <end position="84"/>
    </location>
</feature>
<dbReference type="GO" id="GO:0008270">
    <property type="term" value="F:zinc ion binding"/>
    <property type="evidence" value="ECO:0007669"/>
    <property type="project" value="UniProtKB-KW"/>
</dbReference>
<evidence type="ECO:0000259" key="13">
    <source>
        <dbReference type="PROSITE" id="PS51194"/>
    </source>
</evidence>
<dbReference type="InterPro" id="IPR013083">
    <property type="entry name" value="Znf_RING/FYVE/PHD"/>
</dbReference>
<evidence type="ECO:0000256" key="5">
    <source>
        <dbReference type="ARBA" id="ARBA00022801"/>
    </source>
</evidence>
<evidence type="ECO:0000256" key="4">
    <source>
        <dbReference type="ARBA" id="ARBA00022771"/>
    </source>
</evidence>
<name>A0AAN7KKV8_9MYRT</name>
<keyword evidence="3" id="KW-0547">Nucleotide-binding</keyword>
<dbReference type="GO" id="GO:0005524">
    <property type="term" value="F:ATP binding"/>
    <property type="evidence" value="ECO:0007669"/>
    <property type="project" value="UniProtKB-KW"/>
</dbReference>
<dbReference type="Gene3D" id="3.40.50.300">
    <property type="entry name" value="P-loop containing nucleotide triphosphate hydrolases"/>
    <property type="match status" value="1"/>
</dbReference>
<keyword evidence="7" id="KW-0862">Zinc</keyword>
<dbReference type="Gene3D" id="3.30.40.10">
    <property type="entry name" value="Zinc/RING finger domain, C3HC4 (zinc finger)"/>
    <property type="match status" value="1"/>
</dbReference>
<keyword evidence="2" id="KW-0479">Metal-binding</keyword>
<dbReference type="Pfam" id="PF00271">
    <property type="entry name" value="Helicase_C"/>
    <property type="match status" value="1"/>
</dbReference>
<dbReference type="SMART" id="SM00490">
    <property type="entry name" value="HELICc"/>
    <property type="match status" value="1"/>
</dbReference>
<comment type="caution">
    <text evidence="14">The sequence shown here is derived from an EMBL/GenBank/DDBJ whole genome shotgun (WGS) entry which is preliminary data.</text>
</comment>
<dbReference type="CDD" id="cd18008">
    <property type="entry name" value="DEXDc_SHPRH-like"/>
    <property type="match status" value="1"/>
</dbReference>
<dbReference type="InterPro" id="IPR017907">
    <property type="entry name" value="Znf_RING_CS"/>
</dbReference>
<dbReference type="PANTHER" id="PTHR45626">
    <property type="entry name" value="TRANSCRIPTION TERMINATION FACTOR 2-RELATED"/>
    <property type="match status" value="1"/>
</dbReference>
<evidence type="ECO:0000256" key="7">
    <source>
        <dbReference type="ARBA" id="ARBA00022833"/>
    </source>
</evidence>
<dbReference type="PANTHER" id="PTHR45626:SF12">
    <property type="entry name" value="DNA REPAIR PROTEIN RAD16"/>
    <property type="match status" value="1"/>
</dbReference>
<evidence type="ECO:0000259" key="12">
    <source>
        <dbReference type="PROSITE" id="PS51192"/>
    </source>
</evidence>
<dbReference type="CDD" id="cd18793">
    <property type="entry name" value="SF2_C_SNF"/>
    <property type="match status" value="1"/>
</dbReference>
<keyword evidence="4 9" id="KW-0863">Zinc-finger</keyword>
<evidence type="ECO:0000256" key="2">
    <source>
        <dbReference type="ARBA" id="ARBA00022723"/>
    </source>
</evidence>
<evidence type="ECO:0000256" key="8">
    <source>
        <dbReference type="ARBA" id="ARBA00022840"/>
    </source>
</evidence>
<dbReference type="GO" id="GO:0016787">
    <property type="term" value="F:hydrolase activity"/>
    <property type="evidence" value="ECO:0007669"/>
    <property type="project" value="UniProtKB-KW"/>
</dbReference>
<dbReference type="Gene3D" id="3.40.50.10810">
    <property type="entry name" value="Tandem AAA-ATPase domain"/>
    <property type="match status" value="2"/>
</dbReference>
<evidence type="ECO:0000256" key="1">
    <source>
        <dbReference type="ARBA" id="ARBA00008438"/>
    </source>
</evidence>
<proteinExistence type="inferred from homology"/>
<dbReference type="GO" id="GO:0004386">
    <property type="term" value="F:helicase activity"/>
    <property type="evidence" value="ECO:0007669"/>
    <property type="project" value="UniProtKB-KW"/>
</dbReference>
<feature type="domain" description="RING-type" evidence="11">
    <location>
        <begin position="626"/>
        <end position="666"/>
    </location>
</feature>
<dbReference type="Pfam" id="PF00176">
    <property type="entry name" value="SNF2-rel_dom"/>
    <property type="match status" value="1"/>
</dbReference>
<dbReference type="SUPFAM" id="SSF57850">
    <property type="entry name" value="RING/U-box"/>
    <property type="match status" value="1"/>
</dbReference>
<evidence type="ECO:0000259" key="11">
    <source>
        <dbReference type="PROSITE" id="PS50089"/>
    </source>
</evidence>
<dbReference type="InterPro" id="IPR038718">
    <property type="entry name" value="SNF2-like_sf"/>
</dbReference>
<keyword evidence="5" id="KW-0378">Hydrolase</keyword>
<keyword evidence="8" id="KW-0067">ATP-binding</keyword>
<dbReference type="InterPro" id="IPR001841">
    <property type="entry name" value="Znf_RING"/>
</dbReference>
<keyword evidence="15" id="KW-1185">Reference proteome</keyword>
<evidence type="ECO:0000256" key="10">
    <source>
        <dbReference type="SAM" id="MobiDB-lite"/>
    </source>
</evidence>
<feature type="compositionally biased region" description="Acidic residues" evidence="10">
    <location>
        <begin position="44"/>
        <end position="55"/>
    </location>
</feature>